<comment type="caution">
    <text evidence="2">The sequence shown here is derived from an EMBL/GenBank/DDBJ whole genome shotgun (WGS) entry which is preliminary data.</text>
</comment>
<accession>A0A426ZA03</accession>
<evidence type="ECO:0000256" key="1">
    <source>
        <dbReference type="SAM" id="SignalP"/>
    </source>
</evidence>
<organism evidence="2 3">
    <name type="scientific">Ensete ventricosum</name>
    <name type="common">Abyssinian banana</name>
    <name type="synonym">Musa ensete</name>
    <dbReference type="NCBI Taxonomy" id="4639"/>
    <lineage>
        <taxon>Eukaryota</taxon>
        <taxon>Viridiplantae</taxon>
        <taxon>Streptophyta</taxon>
        <taxon>Embryophyta</taxon>
        <taxon>Tracheophyta</taxon>
        <taxon>Spermatophyta</taxon>
        <taxon>Magnoliopsida</taxon>
        <taxon>Liliopsida</taxon>
        <taxon>Zingiberales</taxon>
        <taxon>Musaceae</taxon>
        <taxon>Ensete</taxon>
    </lineage>
</organism>
<dbReference type="AlphaFoldDB" id="A0A426ZA03"/>
<feature type="signal peptide" evidence="1">
    <location>
        <begin position="1"/>
        <end position="22"/>
    </location>
</feature>
<name>A0A426ZA03_ENSVE</name>
<sequence length="185" mass="20871">MAVFRVKAIVLTELVVLRPVLQLSVTLQRVGCPQEPLLLDLEEDFHLSGVQWRRWRSWMRWLWSVRPPPHGFQRLPTGLLGVGPFVVLTLPHHQCLGDRVLVGTLEHLQDGHRSESIKFDDRMSGSGQLEWCGQASELPCSSYGGRATDGSPLSWRPLGWVARGARYSKETKEEASGVPKALKWL</sequence>
<dbReference type="Proteomes" id="UP000287651">
    <property type="component" value="Unassembled WGS sequence"/>
</dbReference>
<keyword evidence="1" id="KW-0732">Signal</keyword>
<evidence type="ECO:0008006" key="4">
    <source>
        <dbReference type="Google" id="ProtNLM"/>
    </source>
</evidence>
<gene>
    <name evidence="2" type="ORF">B296_00021705</name>
</gene>
<feature type="chain" id="PRO_5019449962" description="Secreted protein" evidence="1">
    <location>
        <begin position="23"/>
        <end position="185"/>
    </location>
</feature>
<evidence type="ECO:0000313" key="2">
    <source>
        <dbReference type="EMBL" id="RRT60830.1"/>
    </source>
</evidence>
<proteinExistence type="predicted"/>
<protein>
    <recommendedName>
        <fullName evidence="4">Secreted protein</fullName>
    </recommendedName>
</protein>
<dbReference type="EMBL" id="AMZH03007629">
    <property type="protein sequence ID" value="RRT60830.1"/>
    <property type="molecule type" value="Genomic_DNA"/>
</dbReference>
<evidence type="ECO:0000313" key="3">
    <source>
        <dbReference type="Proteomes" id="UP000287651"/>
    </source>
</evidence>
<reference evidence="2 3" key="1">
    <citation type="journal article" date="2014" name="Agronomy (Basel)">
        <title>A Draft Genome Sequence for Ensete ventricosum, the Drought-Tolerant Tree Against Hunger.</title>
        <authorList>
            <person name="Harrison J."/>
            <person name="Moore K.A."/>
            <person name="Paszkiewicz K."/>
            <person name="Jones T."/>
            <person name="Grant M."/>
            <person name="Ambacheew D."/>
            <person name="Muzemil S."/>
            <person name="Studholme D.J."/>
        </authorList>
    </citation>
    <scope>NUCLEOTIDE SEQUENCE [LARGE SCALE GENOMIC DNA]</scope>
</reference>